<name>A0A0F9IJR6_9ZZZZ</name>
<organism evidence="1">
    <name type="scientific">marine sediment metagenome</name>
    <dbReference type="NCBI Taxonomy" id="412755"/>
    <lineage>
        <taxon>unclassified sequences</taxon>
        <taxon>metagenomes</taxon>
        <taxon>ecological metagenomes</taxon>
    </lineage>
</organism>
<evidence type="ECO:0000313" key="1">
    <source>
        <dbReference type="EMBL" id="KKL87497.1"/>
    </source>
</evidence>
<comment type="caution">
    <text evidence="1">The sequence shown here is derived from an EMBL/GenBank/DDBJ whole genome shotgun (WGS) entry which is preliminary data.</text>
</comment>
<reference evidence="1" key="1">
    <citation type="journal article" date="2015" name="Nature">
        <title>Complex archaea that bridge the gap between prokaryotes and eukaryotes.</title>
        <authorList>
            <person name="Spang A."/>
            <person name="Saw J.H."/>
            <person name="Jorgensen S.L."/>
            <person name="Zaremba-Niedzwiedzka K."/>
            <person name="Martijn J."/>
            <person name="Lind A.E."/>
            <person name="van Eijk R."/>
            <person name="Schleper C."/>
            <person name="Guy L."/>
            <person name="Ettema T.J."/>
        </authorList>
    </citation>
    <scope>NUCLEOTIDE SEQUENCE</scope>
</reference>
<accession>A0A0F9IJR6</accession>
<gene>
    <name evidence="1" type="ORF">LCGC14_1934080</name>
</gene>
<sequence>MDTSKEYIKMCENTFFVQDTINGEWSPKIERRKTMNKEMVTFLSCMETYDIERRAEELVKYMERNRWFYPRWRKR</sequence>
<proteinExistence type="predicted"/>
<protein>
    <submittedName>
        <fullName evidence="1">Uncharacterized protein</fullName>
    </submittedName>
</protein>
<dbReference type="EMBL" id="LAZR01020819">
    <property type="protein sequence ID" value="KKL87497.1"/>
    <property type="molecule type" value="Genomic_DNA"/>
</dbReference>
<dbReference type="AlphaFoldDB" id="A0A0F9IJR6"/>